<feature type="compositionally biased region" description="Polar residues" evidence="1">
    <location>
        <begin position="170"/>
        <end position="218"/>
    </location>
</feature>
<sequence>MSVKAEDATTQDVATTDGVNTSGFPDPSPSEAMFFFNMIKNMNNQPDIDWDAVATDSGFKNAAVAKKRFYQIKVKLGLDSRTNTAVVKTPRKPSGKPRKTKAGTAAGDAPATPSPTPSPGAGDDDNVDNDADTEATPPKPAPKRRKANNGKAIKAEAVKAEIKTEELSEANVNKLPQNKATKKTQNGRTPLPTTRRVQQQTPSDSGGEDSNSKSQTDNTTEDKILTSGDDKNDDHDEVVHGSITVVLPSVEIKGEAAAEGTI</sequence>
<evidence type="ECO:0000313" key="3">
    <source>
        <dbReference type="EMBL" id="KAL1903650.1"/>
    </source>
</evidence>
<feature type="compositionally biased region" description="Low complexity" evidence="1">
    <location>
        <begin position="102"/>
        <end position="111"/>
    </location>
</feature>
<feature type="compositionally biased region" description="Polar residues" evidence="1">
    <location>
        <begin position="8"/>
        <end position="23"/>
    </location>
</feature>
<feature type="domain" description="Myb-like DNA-binding" evidence="2">
    <location>
        <begin position="31"/>
        <end position="76"/>
    </location>
</feature>
<keyword evidence="4" id="KW-1185">Reference proteome</keyword>
<gene>
    <name evidence="3" type="ORF">Sste5346_000279</name>
</gene>
<evidence type="ECO:0000259" key="2">
    <source>
        <dbReference type="Pfam" id="PF22980"/>
    </source>
</evidence>
<feature type="compositionally biased region" description="Acidic residues" evidence="1">
    <location>
        <begin position="122"/>
        <end position="133"/>
    </location>
</feature>
<proteinExistence type="predicted"/>
<comment type="caution">
    <text evidence="3">The sequence shown here is derived from an EMBL/GenBank/DDBJ whole genome shotgun (WGS) entry which is preliminary data.</text>
</comment>
<reference evidence="3 4" key="1">
    <citation type="journal article" date="2024" name="IMA Fungus">
        <title>IMA Genome - F19 : A genome assembly and annotation guide to empower mycologists, including annotated draft genome sequences of Ceratocystis pirilliformis, Diaporthe australafricana, Fusarium ophioides, Paecilomyces lecythidis, and Sporothrix stenoceras.</title>
        <authorList>
            <person name="Aylward J."/>
            <person name="Wilson A.M."/>
            <person name="Visagie C.M."/>
            <person name="Spraker J."/>
            <person name="Barnes I."/>
            <person name="Buitendag C."/>
            <person name="Ceriani C."/>
            <person name="Del Mar Angel L."/>
            <person name="du Plessis D."/>
            <person name="Fuchs T."/>
            <person name="Gasser K."/>
            <person name="Kramer D."/>
            <person name="Li W."/>
            <person name="Munsamy K."/>
            <person name="Piso A."/>
            <person name="Price J.L."/>
            <person name="Sonnekus B."/>
            <person name="Thomas C."/>
            <person name="van der Nest A."/>
            <person name="van Dijk A."/>
            <person name="van Heerden A."/>
            <person name="van Vuuren N."/>
            <person name="Yilmaz N."/>
            <person name="Duong T.A."/>
            <person name="van der Merwe N.A."/>
            <person name="Wingfield M.J."/>
            <person name="Wingfield B.D."/>
        </authorList>
    </citation>
    <scope>NUCLEOTIDE SEQUENCE [LARGE SCALE GENOMIC DNA]</scope>
    <source>
        <strain evidence="3 4">CMW 5346</strain>
    </source>
</reference>
<dbReference type="Pfam" id="PF22980">
    <property type="entry name" value="Myb_DNA-bind_8"/>
    <property type="match status" value="1"/>
</dbReference>
<accession>A0ABR3ZTB2</accession>
<dbReference type="Proteomes" id="UP001583186">
    <property type="component" value="Unassembled WGS sequence"/>
</dbReference>
<dbReference type="InterPro" id="IPR054505">
    <property type="entry name" value="Myb_DNA-bind_8"/>
</dbReference>
<name>A0ABR3ZTB2_9PEZI</name>
<evidence type="ECO:0000313" key="4">
    <source>
        <dbReference type="Proteomes" id="UP001583186"/>
    </source>
</evidence>
<protein>
    <recommendedName>
        <fullName evidence="2">Myb-like DNA-binding domain-containing protein</fullName>
    </recommendedName>
</protein>
<feature type="region of interest" description="Disordered" evidence="1">
    <location>
        <begin position="80"/>
        <end position="240"/>
    </location>
</feature>
<feature type="compositionally biased region" description="Basic and acidic residues" evidence="1">
    <location>
        <begin position="153"/>
        <end position="166"/>
    </location>
</feature>
<feature type="compositionally biased region" description="Basic and acidic residues" evidence="1">
    <location>
        <begin position="220"/>
        <end position="239"/>
    </location>
</feature>
<feature type="compositionally biased region" description="Basic residues" evidence="1">
    <location>
        <begin position="89"/>
        <end position="101"/>
    </location>
</feature>
<feature type="region of interest" description="Disordered" evidence="1">
    <location>
        <begin position="1"/>
        <end position="26"/>
    </location>
</feature>
<evidence type="ECO:0000256" key="1">
    <source>
        <dbReference type="SAM" id="MobiDB-lite"/>
    </source>
</evidence>
<dbReference type="EMBL" id="JAWCUI010000001">
    <property type="protein sequence ID" value="KAL1903650.1"/>
    <property type="molecule type" value="Genomic_DNA"/>
</dbReference>
<organism evidence="3 4">
    <name type="scientific">Sporothrix stenoceras</name>
    <dbReference type="NCBI Taxonomy" id="5173"/>
    <lineage>
        <taxon>Eukaryota</taxon>
        <taxon>Fungi</taxon>
        <taxon>Dikarya</taxon>
        <taxon>Ascomycota</taxon>
        <taxon>Pezizomycotina</taxon>
        <taxon>Sordariomycetes</taxon>
        <taxon>Sordariomycetidae</taxon>
        <taxon>Ophiostomatales</taxon>
        <taxon>Ophiostomataceae</taxon>
        <taxon>Sporothrix</taxon>
    </lineage>
</organism>